<evidence type="ECO:0008006" key="4">
    <source>
        <dbReference type="Google" id="ProtNLM"/>
    </source>
</evidence>
<reference evidence="2" key="1">
    <citation type="journal article" date="2020" name="Phytopathology">
        <title>Genome Sequence Resources of Colletotrichum truncatum, C. plurivorum, C. musicola, and C. sojae: Four Species Pathogenic to Soybean (Glycine max).</title>
        <authorList>
            <person name="Rogerio F."/>
            <person name="Boufleur T.R."/>
            <person name="Ciampi-Guillardi M."/>
            <person name="Sukno S.A."/>
            <person name="Thon M.R."/>
            <person name="Massola Junior N.S."/>
            <person name="Baroncelli R."/>
        </authorList>
    </citation>
    <scope>NUCLEOTIDE SEQUENCE</scope>
    <source>
        <strain evidence="2">LFN00145</strain>
    </source>
</reference>
<proteinExistence type="predicted"/>
<keyword evidence="1" id="KW-0732">Signal</keyword>
<dbReference type="EMBL" id="WIGO01000406">
    <property type="protein sequence ID" value="KAF6813390.1"/>
    <property type="molecule type" value="Genomic_DNA"/>
</dbReference>
<sequence>MQLTNVLLATLFTSVLATPAADAAALAARQTPLPEASCRCCDLSRPGWTYTVPDPVEGCPFCPAVECPIEEETEEWCCCCDTNEVKCSAIPKGAGCNCPKIACFVSWANPNA</sequence>
<evidence type="ECO:0000313" key="2">
    <source>
        <dbReference type="EMBL" id="KAF6813390.1"/>
    </source>
</evidence>
<protein>
    <recommendedName>
        <fullName evidence="4">Small secreted protein</fullName>
    </recommendedName>
</protein>
<dbReference type="Proteomes" id="UP000654918">
    <property type="component" value="Unassembled WGS sequence"/>
</dbReference>
<feature type="signal peptide" evidence="1">
    <location>
        <begin position="1"/>
        <end position="17"/>
    </location>
</feature>
<accession>A0A8H6JIW4</accession>
<organism evidence="2 3">
    <name type="scientific">Colletotrichum plurivorum</name>
    <dbReference type="NCBI Taxonomy" id="2175906"/>
    <lineage>
        <taxon>Eukaryota</taxon>
        <taxon>Fungi</taxon>
        <taxon>Dikarya</taxon>
        <taxon>Ascomycota</taxon>
        <taxon>Pezizomycotina</taxon>
        <taxon>Sordariomycetes</taxon>
        <taxon>Hypocreomycetidae</taxon>
        <taxon>Glomerellales</taxon>
        <taxon>Glomerellaceae</taxon>
        <taxon>Colletotrichum</taxon>
        <taxon>Colletotrichum orchidearum species complex</taxon>
    </lineage>
</organism>
<name>A0A8H6JIW4_9PEZI</name>
<comment type="caution">
    <text evidence="2">The sequence shown here is derived from an EMBL/GenBank/DDBJ whole genome shotgun (WGS) entry which is preliminary data.</text>
</comment>
<gene>
    <name evidence="2" type="ORF">CPLU01_14653</name>
</gene>
<keyword evidence="3" id="KW-1185">Reference proteome</keyword>
<evidence type="ECO:0000313" key="3">
    <source>
        <dbReference type="Proteomes" id="UP000654918"/>
    </source>
</evidence>
<feature type="chain" id="PRO_5034809042" description="Small secreted protein" evidence="1">
    <location>
        <begin position="18"/>
        <end position="112"/>
    </location>
</feature>
<dbReference type="AlphaFoldDB" id="A0A8H6JIW4"/>
<evidence type="ECO:0000256" key="1">
    <source>
        <dbReference type="SAM" id="SignalP"/>
    </source>
</evidence>